<keyword evidence="8 20" id="KW-0347">Helicase</keyword>
<keyword evidence="11" id="KW-0238">DNA-binding</keyword>
<comment type="similarity">
    <text evidence="3">Belongs to the helicase family. RecQ subfamily.</text>
</comment>
<evidence type="ECO:0000256" key="12">
    <source>
        <dbReference type="ARBA" id="ARBA00023172"/>
    </source>
</evidence>
<dbReference type="InterPro" id="IPR036388">
    <property type="entry name" value="WH-like_DNA-bd_sf"/>
</dbReference>
<dbReference type="GO" id="GO:0006281">
    <property type="term" value="P:DNA repair"/>
    <property type="evidence" value="ECO:0007669"/>
    <property type="project" value="UniProtKB-KW"/>
</dbReference>
<dbReference type="PROSITE" id="PS51192">
    <property type="entry name" value="HELICASE_ATP_BIND_1"/>
    <property type="match status" value="1"/>
</dbReference>
<feature type="domain" description="Helicase C-terminal" evidence="19">
    <location>
        <begin position="220"/>
        <end position="368"/>
    </location>
</feature>
<dbReference type="InterPro" id="IPR027417">
    <property type="entry name" value="P-loop_NTPase"/>
</dbReference>
<dbReference type="GO" id="GO:0009432">
    <property type="term" value="P:SOS response"/>
    <property type="evidence" value="ECO:0007669"/>
    <property type="project" value="UniProtKB-UniRule"/>
</dbReference>
<dbReference type="GO" id="GO:0030894">
    <property type="term" value="C:replisome"/>
    <property type="evidence" value="ECO:0007669"/>
    <property type="project" value="TreeGrafter"/>
</dbReference>
<dbReference type="Proteomes" id="UP000316855">
    <property type="component" value="Chromosome"/>
</dbReference>
<evidence type="ECO:0000259" key="18">
    <source>
        <dbReference type="PROSITE" id="PS51192"/>
    </source>
</evidence>
<dbReference type="SUPFAM" id="SSF52540">
    <property type="entry name" value="P-loop containing nucleoside triphosphate hydrolases"/>
    <property type="match status" value="1"/>
</dbReference>
<dbReference type="InterPro" id="IPR002121">
    <property type="entry name" value="HRDC_dom"/>
</dbReference>
<dbReference type="Pfam" id="PF09382">
    <property type="entry name" value="RQC"/>
    <property type="match status" value="1"/>
</dbReference>
<dbReference type="PROSITE" id="PS50967">
    <property type="entry name" value="HRDC"/>
    <property type="match status" value="1"/>
</dbReference>
<evidence type="ECO:0000256" key="1">
    <source>
        <dbReference type="ARBA" id="ARBA00001946"/>
    </source>
</evidence>
<comment type="cofactor">
    <cofactor evidence="1">
        <name>Mg(2+)</name>
        <dbReference type="ChEBI" id="CHEBI:18420"/>
    </cofactor>
</comment>
<evidence type="ECO:0000256" key="10">
    <source>
        <dbReference type="ARBA" id="ARBA00022840"/>
    </source>
</evidence>
<dbReference type="PANTHER" id="PTHR13710:SF105">
    <property type="entry name" value="ATP-DEPENDENT DNA HELICASE Q1"/>
    <property type="match status" value="1"/>
</dbReference>
<dbReference type="InterPro" id="IPR010997">
    <property type="entry name" value="HRDC-like_sf"/>
</dbReference>
<dbReference type="Pfam" id="PF00270">
    <property type="entry name" value="DEAD"/>
    <property type="match status" value="1"/>
</dbReference>
<evidence type="ECO:0000256" key="3">
    <source>
        <dbReference type="ARBA" id="ARBA00005446"/>
    </source>
</evidence>
<name>A0A517V8C2_9PLAN</name>
<keyword evidence="13" id="KW-0234">DNA repair</keyword>
<evidence type="ECO:0000256" key="4">
    <source>
        <dbReference type="ARBA" id="ARBA00022723"/>
    </source>
</evidence>
<evidence type="ECO:0000256" key="13">
    <source>
        <dbReference type="ARBA" id="ARBA00023204"/>
    </source>
</evidence>
<dbReference type="NCBIfam" id="TIGR00614">
    <property type="entry name" value="recQ_fam"/>
    <property type="match status" value="1"/>
</dbReference>
<evidence type="ECO:0000313" key="20">
    <source>
        <dbReference type="EMBL" id="QDT89254.1"/>
    </source>
</evidence>
<dbReference type="InterPro" id="IPR002464">
    <property type="entry name" value="DNA/RNA_helicase_DEAH_CS"/>
</dbReference>
<dbReference type="FunFam" id="3.40.50.300:FF:000156">
    <property type="entry name" value="ATP-dependent DNA helicase recQ"/>
    <property type="match status" value="1"/>
</dbReference>
<reference evidence="20 21" key="1">
    <citation type="submission" date="2019-02" db="EMBL/GenBank/DDBJ databases">
        <title>Deep-cultivation of Planctomycetes and their phenomic and genomic characterization uncovers novel biology.</title>
        <authorList>
            <person name="Wiegand S."/>
            <person name="Jogler M."/>
            <person name="Boedeker C."/>
            <person name="Pinto D."/>
            <person name="Vollmers J."/>
            <person name="Rivas-Marin E."/>
            <person name="Kohn T."/>
            <person name="Peeters S.H."/>
            <person name="Heuer A."/>
            <person name="Rast P."/>
            <person name="Oberbeckmann S."/>
            <person name="Bunk B."/>
            <person name="Jeske O."/>
            <person name="Meyerdierks A."/>
            <person name="Storesund J.E."/>
            <person name="Kallscheuer N."/>
            <person name="Luecker S."/>
            <person name="Lage O.M."/>
            <person name="Pohl T."/>
            <person name="Merkel B.J."/>
            <person name="Hornburger P."/>
            <person name="Mueller R.-W."/>
            <person name="Bruemmer F."/>
            <person name="Labrenz M."/>
            <person name="Spormann A.M."/>
            <person name="Op den Camp H."/>
            <person name="Overmann J."/>
            <person name="Amann R."/>
            <person name="Jetten M.S.M."/>
            <person name="Mascher T."/>
            <person name="Medema M.H."/>
            <person name="Devos D.P."/>
            <person name="Kaster A.-K."/>
            <person name="Ovreas L."/>
            <person name="Rohde M."/>
            <person name="Galperin M.Y."/>
            <person name="Jogler C."/>
        </authorList>
    </citation>
    <scope>NUCLEOTIDE SEQUENCE [LARGE SCALE GENOMIC DNA]</scope>
    <source>
        <strain evidence="20 21">Pan161</strain>
    </source>
</reference>
<dbReference type="Gene3D" id="3.40.50.300">
    <property type="entry name" value="P-loop containing nucleotide triphosphate hydrolases"/>
    <property type="match status" value="2"/>
</dbReference>
<evidence type="ECO:0000256" key="2">
    <source>
        <dbReference type="ARBA" id="ARBA00001947"/>
    </source>
</evidence>
<dbReference type="GO" id="GO:0003677">
    <property type="term" value="F:DNA binding"/>
    <property type="evidence" value="ECO:0007669"/>
    <property type="project" value="UniProtKB-KW"/>
</dbReference>
<evidence type="ECO:0000313" key="21">
    <source>
        <dbReference type="Proteomes" id="UP000316855"/>
    </source>
</evidence>
<feature type="domain" description="Helicase ATP-binding" evidence="18">
    <location>
        <begin position="31"/>
        <end position="199"/>
    </location>
</feature>
<organism evidence="20 21">
    <name type="scientific">Gimesia algae</name>
    <dbReference type="NCBI Taxonomy" id="2527971"/>
    <lineage>
        <taxon>Bacteria</taxon>
        <taxon>Pseudomonadati</taxon>
        <taxon>Planctomycetota</taxon>
        <taxon>Planctomycetia</taxon>
        <taxon>Planctomycetales</taxon>
        <taxon>Planctomycetaceae</taxon>
        <taxon>Gimesia</taxon>
    </lineage>
</organism>
<feature type="domain" description="HRDC" evidence="17">
    <location>
        <begin position="532"/>
        <end position="611"/>
    </location>
</feature>
<dbReference type="InterPro" id="IPR018982">
    <property type="entry name" value="RQC_domain"/>
</dbReference>
<evidence type="ECO:0000256" key="14">
    <source>
        <dbReference type="ARBA" id="ARBA00023235"/>
    </source>
</evidence>
<dbReference type="SMART" id="SM00341">
    <property type="entry name" value="HRDC"/>
    <property type="match status" value="1"/>
</dbReference>
<evidence type="ECO:0000256" key="7">
    <source>
        <dbReference type="ARBA" id="ARBA00022801"/>
    </source>
</evidence>
<gene>
    <name evidence="20" type="primary">recQ</name>
    <name evidence="20" type="ORF">Pan161_08820</name>
</gene>
<dbReference type="InterPro" id="IPR036390">
    <property type="entry name" value="WH_DNA-bd_sf"/>
</dbReference>
<proteinExistence type="inferred from homology"/>
<dbReference type="InterPro" id="IPR011545">
    <property type="entry name" value="DEAD/DEAH_box_helicase_dom"/>
</dbReference>
<sequence>MTRAGMDDALLDVLHEYWGYAEFRPLQQEAMTAVLDDRDSLVVLPTGGGKSLCYQAPALCREGTAVVVSPLISLMKDQVDALRVCGISAACLNSSLDQEESRQVLRDVRAGKIKLLYVAPERLMLENMLCLLAEINLSYIVIDEAHCVSMWGHDFRPHYRELSELKTIFPQCGIHAYTATATEEVRSDIAVQLGLKTPEILIGSFDRPNLTYSVARRADRFNQVCTVLDRHPGEPGVIYCISRADVESLSESLNDSGYETRPYHAGLPDGERAANQEAFIQDRVDVIVATIAFGMGIDKPNVRYVIHAGLPKSLENYQQESGRAGRDGLEAECVLLYSEQDAMIWKRILEDQPDESKTSALQSLRAMQNYCHSFDCRHRYLMQHFGQDLEQDCETGCDLCRGDFQKVEDAQIIGQKILSSIFRQDQNFGASYTAAVLKGSKDKKVLANGHNNLSTYGLLKTESLSTIRNWINQLASQGYLTKTAEYQQLRITKTGRLLLKGEITPQLMRTTETGKSETNRSSKNDLSNLNWKGVDQDLFESLRLLRKQIAGEKGIQPYMVFGDATLRELARHKPQTLPQFLEIWGVGQKKCDDFGQQFLDCIASQSEPHPQ</sequence>
<dbReference type="AlphaFoldDB" id="A0A517V8C2"/>
<dbReference type="KEGG" id="gax:Pan161_08820"/>
<dbReference type="GO" id="GO:0046872">
    <property type="term" value="F:metal ion binding"/>
    <property type="evidence" value="ECO:0007669"/>
    <property type="project" value="UniProtKB-KW"/>
</dbReference>
<dbReference type="GO" id="GO:0009378">
    <property type="term" value="F:four-way junction helicase activity"/>
    <property type="evidence" value="ECO:0007669"/>
    <property type="project" value="TreeGrafter"/>
</dbReference>
<dbReference type="GO" id="GO:0006310">
    <property type="term" value="P:DNA recombination"/>
    <property type="evidence" value="ECO:0007669"/>
    <property type="project" value="UniProtKB-UniRule"/>
</dbReference>
<dbReference type="Gene3D" id="1.10.10.10">
    <property type="entry name" value="Winged helix-like DNA-binding domain superfamily/Winged helix DNA-binding domain"/>
    <property type="match status" value="1"/>
</dbReference>
<keyword evidence="6" id="KW-0227">DNA damage</keyword>
<dbReference type="PANTHER" id="PTHR13710">
    <property type="entry name" value="DNA HELICASE RECQ FAMILY MEMBER"/>
    <property type="match status" value="1"/>
</dbReference>
<dbReference type="GO" id="GO:0006260">
    <property type="term" value="P:DNA replication"/>
    <property type="evidence" value="ECO:0007669"/>
    <property type="project" value="InterPro"/>
</dbReference>
<dbReference type="InterPro" id="IPR006293">
    <property type="entry name" value="DNA_helicase_ATP-dep_RecQ_bac"/>
</dbReference>
<dbReference type="Pfam" id="PF00271">
    <property type="entry name" value="Helicase_C"/>
    <property type="match status" value="1"/>
</dbReference>
<keyword evidence="9" id="KW-0862">Zinc</keyword>
<dbReference type="FunFam" id="3.40.50.300:FF:000296">
    <property type="entry name" value="ATP-dependent DNA helicase RecQ"/>
    <property type="match status" value="1"/>
</dbReference>
<dbReference type="EMBL" id="CP036343">
    <property type="protein sequence ID" value="QDT89254.1"/>
    <property type="molecule type" value="Genomic_DNA"/>
</dbReference>
<evidence type="ECO:0000256" key="15">
    <source>
        <dbReference type="ARBA" id="ARBA00034617"/>
    </source>
</evidence>
<protein>
    <recommendedName>
        <fullName evidence="16">DNA helicase RecQ</fullName>
        <ecNumber evidence="16">5.6.2.4</ecNumber>
    </recommendedName>
</protein>
<dbReference type="GO" id="GO:0005737">
    <property type="term" value="C:cytoplasm"/>
    <property type="evidence" value="ECO:0007669"/>
    <property type="project" value="TreeGrafter"/>
</dbReference>
<dbReference type="OrthoDB" id="9763310at2"/>
<evidence type="ECO:0000259" key="19">
    <source>
        <dbReference type="PROSITE" id="PS51194"/>
    </source>
</evidence>
<comment type="catalytic activity">
    <reaction evidence="15">
        <text>Couples ATP hydrolysis with the unwinding of duplex DNA by translocating in the 3'-5' direction.</text>
        <dbReference type="EC" id="5.6.2.4"/>
    </reaction>
</comment>
<dbReference type="InterPro" id="IPR044876">
    <property type="entry name" value="HRDC_dom_sf"/>
</dbReference>
<dbReference type="GO" id="GO:0016787">
    <property type="term" value="F:hydrolase activity"/>
    <property type="evidence" value="ECO:0007669"/>
    <property type="project" value="UniProtKB-KW"/>
</dbReference>
<dbReference type="Pfam" id="PF16124">
    <property type="entry name" value="RecQ_Zn_bind"/>
    <property type="match status" value="1"/>
</dbReference>
<dbReference type="SMART" id="SM00490">
    <property type="entry name" value="HELICc"/>
    <property type="match status" value="1"/>
</dbReference>
<keyword evidence="21" id="KW-1185">Reference proteome</keyword>
<evidence type="ECO:0000256" key="9">
    <source>
        <dbReference type="ARBA" id="ARBA00022833"/>
    </source>
</evidence>
<dbReference type="NCBIfam" id="TIGR01389">
    <property type="entry name" value="recQ"/>
    <property type="match status" value="1"/>
</dbReference>
<dbReference type="InterPro" id="IPR001650">
    <property type="entry name" value="Helicase_C-like"/>
</dbReference>
<keyword evidence="14" id="KW-0413">Isomerase</keyword>
<dbReference type="InterPro" id="IPR032284">
    <property type="entry name" value="RecQ_Zn-bd"/>
</dbReference>
<dbReference type="EC" id="5.6.2.4" evidence="16"/>
<dbReference type="SUPFAM" id="SSF47819">
    <property type="entry name" value="HRDC-like"/>
    <property type="match status" value="1"/>
</dbReference>
<dbReference type="CDD" id="cd18794">
    <property type="entry name" value="SF2_C_RecQ"/>
    <property type="match status" value="1"/>
</dbReference>
<dbReference type="SUPFAM" id="SSF46785">
    <property type="entry name" value="Winged helix' DNA-binding domain"/>
    <property type="match status" value="1"/>
</dbReference>
<evidence type="ECO:0000256" key="5">
    <source>
        <dbReference type="ARBA" id="ARBA00022741"/>
    </source>
</evidence>
<keyword evidence="5" id="KW-0547">Nucleotide-binding</keyword>
<dbReference type="InterPro" id="IPR014001">
    <property type="entry name" value="Helicase_ATP-bd"/>
</dbReference>
<dbReference type="Pfam" id="PF00570">
    <property type="entry name" value="HRDC"/>
    <property type="match status" value="1"/>
</dbReference>
<dbReference type="GO" id="GO:0043590">
    <property type="term" value="C:bacterial nucleoid"/>
    <property type="evidence" value="ECO:0007669"/>
    <property type="project" value="TreeGrafter"/>
</dbReference>
<dbReference type="SMART" id="SM00956">
    <property type="entry name" value="RQC"/>
    <property type="match status" value="1"/>
</dbReference>
<dbReference type="InterPro" id="IPR004589">
    <property type="entry name" value="DNA_helicase_ATP-dep_RecQ"/>
</dbReference>
<keyword evidence="12" id="KW-0233">DNA recombination</keyword>
<comment type="cofactor">
    <cofactor evidence="2">
        <name>Zn(2+)</name>
        <dbReference type="ChEBI" id="CHEBI:29105"/>
    </cofactor>
</comment>
<dbReference type="SMART" id="SM00487">
    <property type="entry name" value="DEXDc"/>
    <property type="match status" value="1"/>
</dbReference>
<evidence type="ECO:0000256" key="6">
    <source>
        <dbReference type="ARBA" id="ARBA00022763"/>
    </source>
</evidence>
<accession>A0A517V8C2</accession>
<dbReference type="PROSITE" id="PS51194">
    <property type="entry name" value="HELICASE_CTER"/>
    <property type="match status" value="1"/>
</dbReference>
<dbReference type="GO" id="GO:0043138">
    <property type="term" value="F:3'-5' DNA helicase activity"/>
    <property type="evidence" value="ECO:0007669"/>
    <property type="project" value="UniProtKB-EC"/>
</dbReference>
<dbReference type="CDD" id="cd17920">
    <property type="entry name" value="DEXHc_RecQ"/>
    <property type="match status" value="1"/>
</dbReference>
<dbReference type="GO" id="GO:0005524">
    <property type="term" value="F:ATP binding"/>
    <property type="evidence" value="ECO:0007669"/>
    <property type="project" value="UniProtKB-KW"/>
</dbReference>
<keyword evidence="4" id="KW-0479">Metal-binding</keyword>
<evidence type="ECO:0000259" key="17">
    <source>
        <dbReference type="PROSITE" id="PS50967"/>
    </source>
</evidence>
<evidence type="ECO:0000256" key="11">
    <source>
        <dbReference type="ARBA" id="ARBA00023125"/>
    </source>
</evidence>
<dbReference type="Gene3D" id="1.10.150.80">
    <property type="entry name" value="HRDC domain"/>
    <property type="match status" value="1"/>
</dbReference>
<evidence type="ECO:0000256" key="8">
    <source>
        <dbReference type="ARBA" id="ARBA00022806"/>
    </source>
</evidence>
<keyword evidence="7 20" id="KW-0378">Hydrolase</keyword>
<keyword evidence="10" id="KW-0067">ATP-binding</keyword>
<evidence type="ECO:0000256" key="16">
    <source>
        <dbReference type="NCBIfam" id="TIGR01389"/>
    </source>
</evidence>
<dbReference type="PROSITE" id="PS00690">
    <property type="entry name" value="DEAH_ATP_HELICASE"/>
    <property type="match status" value="1"/>
</dbReference>